<keyword evidence="2" id="KW-0804">Transcription</keyword>
<name>A0A0U3C880_9BURK</name>
<dbReference type="PANTHER" id="PTHR43436:SF1">
    <property type="entry name" value="TRANSCRIPTIONAL REGULATORY PROTEIN"/>
    <property type="match status" value="1"/>
</dbReference>
<evidence type="ECO:0000256" key="2">
    <source>
        <dbReference type="ARBA" id="ARBA00023163"/>
    </source>
</evidence>
<dbReference type="SUPFAM" id="SSF46689">
    <property type="entry name" value="Homeodomain-like"/>
    <property type="match status" value="1"/>
</dbReference>
<protein>
    <submittedName>
        <fullName evidence="3">Uncharacterized protein</fullName>
    </submittedName>
</protein>
<dbReference type="PROSITE" id="PS01124">
    <property type="entry name" value="HTH_ARAC_FAMILY_2"/>
    <property type="match status" value="1"/>
</dbReference>
<dbReference type="AlphaFoldDB" id="A0A0U3C880"/>
<keyword evidence="1" id="KW-0805">Transcription regulation</keyword>
<keyword evidence="4" id="KW-1185">Reference proteome</keyword>
<dbReference type="PANTHER" id="PTHR43436">
    <property type="entry name" value="ARAC-FAMILY TRANSCRIPTIONAL REGULATOR"/>
    <property type="match status" value="1"/>
</dbReference>
<evidence type="ECO:0000313" key="3">
    <source>
        <dbReference type="EMBL" id="ALV04984.1"/>
    </source>
</evidence>
<accession>A0A0U3C880</accession>
<dbReference type="KEGG" id="rdp:RD2015_483"/>
<dbReference type="EMBL" id="CP013729">
    <property type="protein sequence ID" value="ALV04984.1"/>
    <property type="molecule type" value="Genomic_DNA"/>
</dbReference>
<reference evidence="3 4" key="1">
    <citation type="submission" date="2015-12" db="EMBL/GenBank/DDBJ databases">
        <title>Complete genome of Roseateles depolymerans KCTC 42856.</title>
        <authorList>
            <person name="Kim K.M."/>
        </authorList>
    </citation>
    <scope>NUCLEOTIDE SEQUENCE [LARGE SCALE GENOMIC DNA]</scope>
    <source>
        <strain evidence="3 4">KCTC 42856</strain>
    </source>
</reference>
<dbReference type="InterPro" id="IPR018060">
    <property type="entry name" value="HTH_AraC"/>
</dbReference>
<dbReference type="Pfam" id="PF12833">
    <property type="entry name" value="HTH_18"/>
    <property type="match status" value="1"/>
</dbReference>
<dbReference type="PATRIC" id="fig|76731.3.peg.494"/>
<sequence>MREPLQIEALETQVGMSASRFHHHFRRLTSMSPLQFQKWLRLTEARRLMLIQGPDASTAACDVGNESPSQFSWEYAGSLVRHRAVT</sequence>
<dbReference type="GO" id="GO:0043565">
    <property type="term" value="F:sequence-specific DNA binding"/>
    <property type="evidence" value="ECO:0007669"/>
    <property type="project" value="InterPro"/>
</dbReference>
<proteinExistence type="predicted"/>
<dbReference type="Gene3D" id="1.10.10.60">
    <property type="entry name" value="Homeodomain-like"/>
    <property type="match status" value="1"/>
</dbReference>
<evidence type="ECO:0000256" key="1">
    <source>
        <dbReference type="ARBA" id="ARBA00023015"/>
    </source>
</evidence>
<organism evidence="3 4">
    <name type="scientific">Roseateles depolymerans</name>
    <dbReference type="NCBI Taxonomy" id="76731"/>
    <lineage>
        <taxon>Bacteria</taxon>
        <taxon>Pseudomonadati</taxon>
        <taxon>Pseudomonadota</taxon>
        <taxon>Betaproteobacteria</taxon>
        <taxon>Burkholderiales</taxon>
        <taxon>Sphaerotilaceae</taxon>
        <taxon>Roseateles</taxon>
    </lineage>
</organism>
<dbReference type="InterPro" id="IPR009057">
    <property type="entry name" value="Homeodomain-like_sf"/>
</dbReference>
<dbReference type="GO" id="GO:0003700">
    <property type="term" value="F:DNA-binding transcription factor activity"/>
    <property type="evidence" value="ECO:0007669"/>
    <property type="project" value="InterPro"/>
</dbReference>
<dbReference type="STRING" id="76731.RD2015_483"/>
<gene>
    <name evidence="3" type="ORF">RD2015_483</name>
</gene>
<evidence type="ECO:0000313" key="4">
    <source>
        <dbReference type="Proteomes" id="UP000060699"/>
    </source>
</evidence>
<dbReference type="Proteomes" id="UP000060699">
    <property type="component" value="Chromosome"/>
</dbReference>